<accession>A0A8R7U2E6</accession>
<feature type="compositionally biased region" description="Low complexity" evidence="1">
    <location>
        <begin position="47"/>
        <end position="58"/>
    </location>
</feature>
<reference evidence="3" key="1">
    <citation type="journal article" date="2013" name="Nature">
        <title>Draft genome of the wheat A-genome progenitor Triticum urartu.</title>
        <authorList>
            <person name="Ling H.Q."/>
            <person name="Zhao S."/>
            <person name="Liu D."/>
            <person name="Wang J."/>
            <person name="Sun H."/>
            <person name="Zhang C."/>
            <person name="Fan H."/>
            <person name="Li D."/>
            <person name="Dong L."/>
            <person name="Tao Y."/>
            <person name="Gao C."/>
            <person name="Wu H."/>
            <person name="Li Y."/>
            <person name="Cui Y."/>
            <person name="Guo X."/>
            <person name="Zheng S."/>
            <person name="Wang B."/>
            <person name="Yu K."/>
            <person name="Liang Q."/>
            <person name="Yang W."/>
            <person name="Lou X."/>
            <person name="Chen J."/>
            <person name="Feng M."/>
            <person name="Jian J."/>
            <person name="Zhang X."/>
            <person name="Luo G."/>
            <person name="Jiang Y."/>
            <person name="Liu J."/>
            <person name="Wang Z."/>
            <person name="Sha Y."/>
            <person name="Zhang B."/>
            <person name="Wu H."/>
            <person name="Tang D."/>
            <person name="Shen Q."/>
            <person name="Xue P."/>
            <person name="Zou S."/>
            <person name="Wang X."/>
            <person name="Liu X."/>
            <person name="Wang F."/>
            <person name="Yang Y."/>
            <person name="An X."/>
            <person name="Dong Z."/>
            <person name="Zhang K."/>
            <person name="Zhang X."/>
            <person name="Luo M.C."/>
            <person name="Dvorak J."/>
            <person name="Tong Y."/>
            <person name="Wang J."/>
            <person name="Yang H."/>
            <person name="Li Z."/>
            <person name="Wang D."/>
            <person name="Zhang A."/>
            <person name="Wang J."/>
        </authorList>
    </citation>
    <scope>NUCLEOTIDE SEQUENCE</scope>
    <source>
        <strain evidence="3">cv. G1812</strain>
    </source>
</reference>
<keyword evidence="3" id="KW-1185">Reference proteome</keyword>
<reference evidence="2" key="3">
    <citation type="submission" date="2022-06" db="UniProtKB">
        <authorList>
            <consortium name="EnsemblPlants"/>
        </authorList>
    </citation>
    <scope>IDENTIFICATION</scope>
</reference>
<evidence type="ECO:0000313" key="2">
    <source>
        <dbReference type="EnsemblPlants" id="TuG1812G0400000291.01.T01"/>
    </source>
</evidence>
<reference evidence="2" key="2">
    <citation type="submission" date="2018-03" db="EMBL/GenBank/DDBJ databases">
        <title>The Triticum urartu genome reveals the dynamic nature of wheat genome evolution.</title>
        <authorList>
            <person name="Ling H."/>
            <person name="Ma B."/>
            <person name="Shi X."/>
            <person name="Liu H."/>
            <person name="Dong L."/>
            <person name="Sun H."/>
            <person name="Cao Y."/>
            <person name="Gao Q."/>
            <person name="Zheng S."/>
            <person name="Li Y."/>
            <person name="Yu Y."/>
            <person name="Du H."/>
            <person name="Qi M."/>
            <person name="Li Y."/>
            <person name="Yu H."/>
            <person name="Cui Y."/>
            <person name="Wang N."/>
            <person name="Chen C."/>
            <person name="Wu H."/>
            <person name="Zhao Y."/>
            <person name="Zhang J."/>
            <person name="Li Y."/>
            <person name="Zhou W."/>
            <person name="Zhang B."/>
            <person name="Hu W."/>
            <person name="Eijk M."/>
            <person name="Tang J."/>
            <person name="Witsenboer H."/>
            <person name="Zhao S."/>
            <person name="Li Z."/>
            <person name="Zhang A."/>
            <person name="Wang D."/>
            <person name="Liang C."/>
        </authorList>
    </citation>
    <scope>NUCLEOTIDE SEQUENCE [LARGE SCALE GENOMIC DNA]</scope>
    <source>
        <strain evidence="2">cv. G1812</strain>
    </source>
</reference>
<sequence>LLHLPRQKRKIPINKHPAAAPRSKKHHRKKRRHEPWARRGGGREAPGGDPEARPAAARRLLQETTSSPHMALHSDTQGDGCPIGNQDIHYNFMRKKFTNNHCVTAHFLQNFHKLRPSFPYNTVVQFYLNVDNFKKMVMFIKLLL</sequence>
<dbReference type="EnsemblPlants" id="TuG1812G0400000291.01.T01">
    <property type="protein sequence ID" value="TuG1812G0400000291.01.T01"/>
    <property type="gene ID" value="TuG1812G0400000291.01"/>
</dbReference>
<evidence type="ECO:0000313" key="3">
    <source>
        <dbReference type="Proteomes" id="UP000015106"/>
    </source>
</evidence>
<protein>
    <submittedName>
        <fullName evidence="2">Uncharacterized protein</fullName>
    </submittedName>
</protein>
<dbReference type="Proteomes" id="UP000015106">
    <property type="component" value="Chromosome 4"/>
</dbReference>
<dbReference type="Gramene" id="TuG1812G0400000291.01.T01">
    <property type="protein sequence ID" value="TuG1812G0400000291.01.T01"/>
    <property type="gene ID" value="TuG1812G0400000291.01"/>
</dbReference>
<organism evidence="2 3">
    <name type="scientific">Triticum urartu</name>
    <name type="common">Red wild einkorn</name>
    <name type="synonym">Crithodium urartu</name>
    <dbReference type="NCBI Taxonomy" id="4572"/>
    <lineage>
        <taxon>Eukaryota</taxon>
        <taxon>Viridiplantae</taxon>
        <taxon>Streptophyta</taxon>
        <taxon>Embryophyta</taxon>
        <taxon>Tracheophyta</taxon>
        <taxon>Spermatophyta</taxon>
        <taxon>Magnoliopsida</taxon>
        <taxon>Liliopsida</taxon>
        <taxon>Poales</taxon>
        <taxon>Poaceae</taxon>
        <taxon>BOP clade</taxon>
        <taxon>Pooideae</taxon>
        <taxon>Triticodae</taxon>
        <taxon>Triticeae</taxon>
        <taxon>Triticinae</taxon>
        <taxon>Triticum</taxon>
    </lineage>
</organism>
<proteinExistence type="predicted"/>
<name>A0A8R7U2E6_TRIUA</name>
<feature type="compositionally biased region" description="Basic residues" evidence="1">
    <location>
        <begin position="1"/>
        <end position="13"/>
    </location>
</feature>
<evidence type="ECO:0000256" key="1">
    <source>
        <dbReference type="SAM" id="MobiDB-lite"/>
    </source>
</evidence>
<feature type="region of interest" description="Disordered" evidence="1">
    <location>
        <begin position="1"/>
        <end position="58"/>
    </location>
</feature>
<feature type="compositionally biased region" description="Basic residues" evidence="1">
    <location>
        <begin position="22"/>
        <end position="33"/>
    </location>
</feature>
<dbReference type="AlphaFoldDB" id="A0A8R7U2E6"/>